<comment type="caution">
    <text evidence="1">The sequence shown here is derived from an EMBL/GenBank/DDBJ whole genome shotgun (WGS) entry which is preliminary data.</text>
</comment>
<dbReference type="Proteomes" id="UP000053462">
    <property type="component" value="Unassembled WGS sequence"/>
</dbReference>
<proteinExistence type="predicted"/>
<sequence length="134" mass="15417">MIADINRDLKNEKDLGPLYEAEVVSHLKRSGWKVEEVGHGFKLYGEPGDIDIIAKKNGERVYIECKRRSSKISKGQLLKEAEYANMNGVRKLVVYYSRDTASMGQWYKIREAVREAKAKYGVEVKIEYHGSEFN</sequence>
<name>A0A100XYA1_9EURY</name>
<dbReference type="STRING" id="227598.APY94_05335"/>
<dbReference type="RefSeq" id="WP_058938647.1">
    <property type="nucleotide sequence ID" value="NZ_LLYW01000018.1"/>
</dbReference>
<accession>A0A100XYA1</accession>
<dbReference type="AlphaFoldDB" id="A0A100XYA1"/>
<organism evidence="1 2">
    <name type="scientific">Thermococcus celericrescens</name>
    <dbReference type="NCBI Taxonomy" id="227598"/>
    <lineage>
        <taxon>Archaea</taxon>
        <taxon>Methanobacteriati</taxon>
        <taxon>Methanobacteriota</taxon>
        <taxon>Thermococci</taxon>
        <taxon>Thermococcales</taxon>
        <taxon>Thermococcaceae</taxon>
        <taxon>Thermococcus</taxon>
    </lineage>
</organism>
<evidence type="ECO:0000313" key="2">
    <source>
        <dbReference type="Proteomes" id="UP000053462"/>
    </source>
</evidence>
<dbReference type="InterPro" id="IPR011856">
    <property type="entry name" value="tRNA_endonuc-like_dom_sf"/>
</dbReference>
<reference evidence="1 2" key="1">
    <citation type="submission" date="2015-10" db="EMBL/GenBank/DDBJ databases">
        <title>Draft genome sequence of Thermococcus celericrescens strain DSM 17994.</title>
        <authorList>
            <person name="Hong S.-J."/>
            <person name="Park C.-E."/>
            <person name="Shin J.-H."/>
        </authorList>
    </citation>
    <scope>NUCLEOTIDE SEQUENCE [LARGE SCALE GENOMIC DNA]</scope>
    <source>
        <strain evidence="1 2">DSM 17994</strain>
    </source>
</reference>
<dbReference type="InterPro" id="IPR011335">
    <property type="entry name" value="Restrct_endonuc-II-like"/>
</dbReference>
<dbReference type="SUPFAM" id="SSF52980">
    <property type="entry name" value="Restriction endonuclease-like"/>
    <property type="match status" value="1"/>
</dbReference>
<dbReference type="EMBL" id="LLYW01000018">
    <property type="protein sequence ID" value="KUH33618.1"/>
    <property type="molecule type" value="Genomic_DNA"/>
</dbReference>
<dbReference type="Gene3D" id="3.40.1350.10">
    <property type="match status" value="1"/>
</dbReference>
<evidence type="ECO:0008006" key="3">
    <source>
        <dbReference type="Google" id="ProtNLM"/>
    </source>
</evidence>
<keyword evidence="2" id="KW-1185">Reference proteome</keyword>
<dbReference type="Pfam" id="PF02021">
    <property type="entry name" value="UPF0102"/>
    <property type="match status" value="1"/>
</dbReference>
<protein>
    <recommendedName>
        <fullName evidence="3">Restriction endonuclease type IV Mrr domain-containing protein</fullName>
    </recommendedName>
</protein>
<gene>
    <name evidence="1" type="ORF">APY94_05335</name>
</gene>
<dbReference type="OrthoDB" id="102431at2157"/>
<dbReference type="GO" id="GO:0003676">
    <property type="term" value="F:nucleic acid binding"/>
    <property type="evidence" value="ECO:0007669"/>
    <property type="project" value="InterPro"/>
</dbReference>
<dbReference type="InterPro" id="IPR003509">
    <property type="entry name" value="UPF0102_YraN-like"/>
</dbReference>
<evidence type="ECO:0000313" key="1">
    <source>
        <dbReference type="EMBL" id="KUH33618.1"/>
    </source>
</evidence>